<dbReference type="PANTHER" id="PTHR10127:SF780">
    <property type="entry name" value="METALLOENDOPEPTIDASE"/>
    <property type="match status" value="1"/>
</dbReference>
<evidence type="ECO:0000259" key="17">
    <source>
        <dbReference type="PROSITE" id="PS51864"/>
    </source>
</evidence>
<dbReference type="Proteomes" id="UP000499080">
    <property type="component" value="Unassembled WGS sequence"/>
</dbReference>
<feature type="chain" id="PRO_5021513024" description="Metalloendopeptidase" evidence="15">
    <location>
        <begin position="21"/>
        <end position="369"/>
    </location>
</feature>
<dbReference type="InterPro" id="IPR024079">
    <property type="entry name" value="MetalloPept_cat_dom_sf"/>
</dbReference>
<dbReference type="PROSITE" id="PS51670">
    <property type="entry name" value="SHKT"/>
    <property type="match status" value="1"/>
</dbReference>
<dbReference type="Pfam" id="PF01400">
    <property type="entry name" value="Astacin"/>
    <property type="match status" value="1"/>
</dbReference>
<dbReference type="PANTHER" id="PTHR10127">
    <property type="entry name" value="DISCOIDIN, CUB, EGF, LAMININ , AND ZINC METALLOPROTEASE DOMAIN CONTAINING"/>
    <property type="match status" value="1"/>
</dbReference>
<gene>
    <name evidence="18" type="primary">nas-15_6</name>
    <name evidence="18" type="ORF">AVEN_153743_1</name>
</gene>
<proteinExistence type="predicted"/>
<dbReference type="InterPro" id="IPR006026">
    <property type="entry name" value="Peptidase_Metallo"/>
</dbReference>
<evidence type="ECO:0000313" key="18">
    <source>
        <dbReference type="EMBL" id="GBN13265.1"/>
    </source>
</evidence>
<reference evidence="18 19" key="1">
    <citation type="journal article" date="2019" name="Sci. Rep.">
        <title>Orb-weaving spider Araneus ventricosus genome elucidates the spidroin gene catalogue.</title>
        <authorList>
            <person name="Kono N."/>
            <person name="Nakamura H."/>
            <person name="Ohtoshi R."/>
            <person name="Moran D.A.P."/>
            <person name="Shinohara A."/>
            <person name="Yoshida Y."/>
            <person name="Fujiwara M."/>
            <person name="Mori M."/>
            <person name="Tomita M."/>
            <person name="Arakawa K."/>
        </authorList>
    </citation>
    <scope>NUCLEOTIDE SEQUENCE [LARGE SCALE GENOMIC DNA]</scope>
</reference>
<evidence type="ECO:0000256" key="15">
    <source>
        <dbReference type="RuleBase" id="RU361183"/>
    </source>
</evidence>
<dbReference type="Gene3D" id="3.40.390.10">
    <property type="entry name" value="Collagenase (Catalytic Domain)"/>
    <property type="match status" value="1"/>
</dbReference>
<keyword evidence="7 14" id="KW-0862">Zinc</keyword>
<dbReference type="GO" id="GO:0004222">
    <property type="term" value="F:metalloendopeptidase activity"/>
    <property type="evidence" value="ECO:0007669"/>
    <property type="project" value="UniProtKB-UniRule"/>
</dbReference>
<feature type="domain" description="Peptidase M12A" evidence="17">
    <location>
        <begin position="119"/>
        <end position="312"/>
    </location>
</feature>
<keyword evidence="19" id="KW-1185">Reference proteome</keyword>
<evidence type="ECO:0000256" key="12">
    <source>
        <dbReference type="ARBA" id="ARBA00025529"/>
    </source>
</evidence>
<dbReference type="AlphaFoldDB" id="A0A4Y2LEY5"/>
<dbReference type="PROSITE" id="PS51864">
    <property type="entry name" value="ASTACIN"/>
    <property type="match status" value="1"/>
</dbReference>
<feature type="domain" description="ShKT" evidence="16">
    <location>
        <begin position="319"/>
        <end position="353"/>
    </location>
</feature>
<dbReference type="InterPro" id="IPR001506">
    <property type="entry name" value="Peptidase_M12A"/>
</dbReference>
<dbReference type="InterPro" id="IPR034035">
    <property type="entry name" value="Astacin-like_dom"/>
</dbReference>
<feature type="disulfide bond" evidence="13">
    <location>
        <begin position="319"/>
        <end position="353"/>
    </location>
</feature>
<feature type="binding site" evidence="14">
    <location>
        <position position="219"/>
    </location>
    <ligand>
        <name>Zn(2+)</name>
        <dbReference type="ChEBI" id="CHEBI:29105"/>
        <note>catalytic</note>
    </ligand>
</feature>
<accession>A0A4Y2LEY5</accession>
<evidence type="ECO:0000256" key="6">
    <source>
        <dbReference type="ARBA" id="ARBA00022801"/>
    </source>
</evidence>
<keyword evidence="6 14" id="KW-0378">Hydrolase</keyword>
<feature type="binding site" evidence="14">
    <location>
        <position position="213"/>
    </location>
    <ligand>
        <name>Zn(2+)</name>
        <dbReference type="ChEBI" id="CHEBI:29105"/>
        <note>catalytic</note>
    </ligand>
</feature>
<dbReference type="Pfam" id="PF01549">
    <property type="entry name" value="ShK"/>
    <property type="match status" value="1"/>
</dbReference>
<dbReference type="SMART" id="SM00235">
    <property type="entry name" value="ZnMc"/>
    <property type="match status" value="1"/>
</dbReference>
<evidence type="ECO:0000256" key="4">
    <source>
        <dbReference type="ARBA" id="ARBA00022723"/>
    </source>
</evidence>
<dbReference type="InterPro" id="IPR003582">
    <property type="entry name" value="ShKT_dom"/>
</dbReference>
<dbReference type="SMART" id="SM00254">
    <property type="entry name" value="ShKT"/>
    <property type="match status" value="1"/>
</dbReference>
<evidence type="ECO:0000256" key="11">
    <source>
        <dbReference type="ARBA" id="ARBA00023180"/>
    </source>
</evidence>
<evidence type="ECO:0000259" key="16">
    <source>
        <dbReference type="PROSITE" id="PS51670"/>
    </source>
</evidence>
<comment type="caution">
    <text evidence="18">The sequence shown here is derived from an EMBL/GenBank/DDBJ whole genome shotgun (WGS) entry which is preliminary data.</text>
</comment>
<dbReference type="SUPFAM" id="SSF55486">
    <property type="entry name" value="Metalloproteases ('zincins'), catalytic domain"/>
    <property type="match status" value="1"/>
</dbReference>
<keyword evidence="9" id="KW-0865">Zymogen</keyword>
<evidence type="ECO:0000256" key="14">
    <source>
        <dbReference type="PROSITE-ProRule" id="PRU01211"/>
    </source>
</evidence>
<keyword evidence="4 14" id="KW-0479">Metal-binding</keyword>
<comment type="subunit">
    <text evidence="2">Monomer.</text>
</comment>
<evidence type="ECO:0000313" key="19">
    <source>
        <dbReference type="Proteomes" id="UP000499080"/>
    </source>
</evidence>
<organism evidence="18 19">
    <name type="scientific">Araneus ventricosus</name>
    <name type="common">Orbweaver spider</name>
    <name type="synonym">Epeira ventricosa</name>
    <dbReference type="NCBI Taxonomy" id="182803"/>
    <lineage>
        <taxon>Eukaryota</taxon>
        <taxon>Metazoa</taxon>
        <taxon>Ecdysozoa</taxon>
        <taxon>Arthropoda</taxon>
        <taxon>Chelicerata</taxon>
        <taxon>Arachnida</taxon>
        <taxon>Araneae</taxon>
        <taxon>Araneomorphae</taxon>
        <taxon>Entelegynae</taxon>
        <taxon>Araneoidea</taxon>
        <taxon>Araneidae</taxon>
        <taxon>Araneus</taxon>
    </lineage>
</organism>
<evidence type="ECO:0000256" key="9">
    <source>
        <dbReference type="ARBA" id="ARBA00023145"/>
    </source>
</evidence>
<evidence type="ECO:0000256" key="10">
    <source>
        <dbReference type="ARBA" id="ARBA00023157"/>
    </source>
</evidence>
<name>A0A4Y2LEY5_ARAVE</name>
<keyword evidence="3 14" id="KW-0645">Protease</keyword>
<dbReference type="OrthoDB" id="291007at2759"/>
<comment type="cofactor">
    <cofactor evidence="14 15">
        <name>Zn(2+)</name>
        <dbReference type="ChEBI" id="CHEBI:29105"/>
    </cofactor>
    <text evidence="14 15">Binds 1 zinc ion per subunit.</text>
</comment>
<feature type="active site" evidence="14">
    <location>
        <position position="210"/>
    </location>
</feature>
<dbReference type="PRINTS" id="PR00480">
    <property type="entry name" value="ASTACIN"/>
</dbReference>
<keyword evidence="11" id="KW-0325">Glycoprotein</keyword>
<dbReference type="FunFam" id="3.40.390.10:FF:000015">
    <property type="entry name" value="Meprin A subunit"/>
    <property type="match status" value="1"/>
</dbReference>
<keyword evidence="10 13" id="KW-1015">Disulfide bond</keyword>
<comment type="function">
    <text evidence="12">Zinc metalloprotease. Provoques deadhesion of endothelial cells from cell cultures, and also degradation of fibronectin, fibrinogen and gelatin in vitro. Its role in the venom is not fully understood but it might act as a spreading factor that facilitates diffusion of other venom toxins. Alternatively, it might be involved in the proteolytic processing of other venom toxins or it might play a role in extra-oral digestion of prey.</text>
</comment>
<feature type="binding site" evidence="14">
    <location>
        <position position="209"/>
    </location>
    <ligand>
        <name>Zn(2+)</name>
        <dbReference type="ChEBI" id="CHEBI:29105"/>
        <note>catalytic</note>
    </ligand>
</feature>
<evidence type="ECO:0000256" key="2">
    <source>
        <dbReference type="ARBA" id="ARBA00011245"/>
    </source>
</evidence>
<evidence type="ECO:0000256" key="5">
    <source>
        <dbReference type="ARBA" id="ARBA00022729"/>
    </source>
</evidence>
<evidence type="ECO:0000256" key="1">
    <source>
        <dbReference type="ARBA" id="ARBA00002657"/>
    </source>
</evidence>
<comment type="caution">
    <text evidence="13">Lacks conserved residue(s) required for the propagation of feature annotation.</text>
</comment>
<evidence type="ECO:0000256" key="8">
    <source>
        <dbReference type="ARBA" id="ARBA00023049"/>
    </source>
</evidence>
<sequence>MKMLLLGVLGMLLLGSAVLGDDLANDLLYNWRLDRILKMDLPKESFQEKFFDKQNEADCGNSDIEHQEEFGMPLTPADFEAGQTLPEKFFAPKKGTDPLHKSGYFEGDIKNPKFVEERNAIRDSHMKWPRGEIPYVIANTFDRQERSIIARAIEEYHKSTCIRFLPRSNEVDFVFITRREGCFSMIGRDGGQQLLSLGDGCMFVGIIIHEFMHAVGFWHEQSRADRDNYVTILWENIQEGQTHNFAKYTDGRLHHLNEAYDYSSIMHYGTYDFTKYRNRPTILPLQRNVMIGQRSGFSQTDLRKINKLYQCGSLRKEMCEDTDSQCRGWAELGECKKNPKWMLINCRRSCNQCRMLLESTEGTNATLLT</sequence>
<feature type="signal peptide" evidence="15">
    <location>
        <begin position="1"/>
        <end position="20"/>
    </location>
</feature>
<evidence type="ECO:0000256" key="13">
    <source>
        <dbReference type="PROSITE-ProRule" id="PRU01005"/>
    </source>
</evidence>
<dbReference type="EC" id="3.4.24.-" evidence="15"/>
<protein>
    <recommendedName>
        <fullName evidence="15">Metalloendopeptidase</fullName>
        <ecNumber evidence="15">3.4.24.-</ecNumber>
    </recommendedName>
</protein>
<dbReference type="GO" id="GO:0008270">
    <property type="term" value="F:zinc ion binding"/>
    <property type="evidence" value="ECO:0007669"/>
    <property type="project" value="UniProtKB-UniRule"/>
</dbReference>
<keyword evidence="5 15" id="KW-0732">Signal</keyword>
<dbReference type="CDD" id="cd04280">
    <property type="entry name" value="ZnMc_astacin_like"/>
    <property type="match status" value="1"/>
</dbReference>
<dbReference type="GO" id="GO:0006508">
    <property type="term" value="P:proteolysis"/>
    <property type="evidence" value="ECO:0007669"/>
    <property type="project" value="UniProtKB-KW"/>
</dbReference>
<comment type="function">
    <text evidence="1">Metalloprotease.</text>
</comment>
<dbReference type="EMBL" id="BGPR01005765">
    <property type="protein sequence ID" value="GBN13265.1"/>
    <property type="molecule type" value="Genomic_DNA"/>
</dbReference>
<evidence type="ECO:0000256" key="3">
    <source>
        <dbReference type="ARBA" id="ARBA00022670"/>
    </source>
</evidence>
<keyword evidence="8 14" id="KW-0482">Metalloprotease</keyword>
<evidence type="ECO:0000256" key="7">
    <source>
        <dbReference type="ARBA" id="ARBA00022833"/>
    </source>
</evidence>